<dbReference type="PANTHER" id="PTHR43660">
    <property type="entry name" value="DIPEPTIDYL CARBOXYPEPTIDASE"/>
    <property type="match status" value="1"/>
</dbReference>
<feature type="domain" description="Peptidase M3A/M3B catalytic" evidence="16">
    <location>
        <begin position="297"/>
        <end position="751"/>
    </location>
</feature>
<keyword evidence="7 15" id="KW-0378">Hydrolase</keyword>
<keyword evidence="18" id="KW-1185">Reference proteome</keyword>
<dbReference type="FunFam" id="3.40.390.10:FF:000009">
    <property type="entry name" value="Oligopeptidase A"/>
    <property type="match status" value="1"/>
</dbReference>
<dbReference type="SUPFAM" id="SSF55486">
    <property type="entry name" value="Metalloproteases ('zincins'), catalytic domain"/>
    <property type="match status" value="1"/>
</dbReference>
<dbReference type="InterPro" id="IPR034005">
    <property type="entry name" value="M3A_DCP"/>
</dbReference>
<dbReference type="AlphaFoldDB" id="A0A0S1AZ97"/>
<dbReference type="Pfam" id="PF01432">
    <property type="entry name" value="Peptidase_M3"/>
    <property type="match status" value="1"/>
</dbReference>
<dbReference type="GO" id="GO:0006508">
    <property type="term" value="P:proteolysis"/>
    <property type="evidence" value="ECO:0007669"/>
    <property type="project" value="UniProtKB-KW"/>
</dbReference>
<dbReference type="FunFam" id="1.10.1370.40:FF:000001">
    <property type="entry name" value="Dipeptidyl carboxypeptidase II"/>
    <property type="match status" value="2"/>
</dbReference>
<reference evidence="17 18" key="1">
    <citation type="journal article" date="2015" name="Genome Announc.">
        <title>Complete Genome Sequencing of Stenotrophomonas acidaminiphila ZAC14D2_NAIMI4_2, a Multidrug-Resistant Strain Isolated from Sediments of a Polluted River in Mexico, Uncovers New Antibiotic Resistance Genes and a Novel Class-II Lasso Peptide Biosynthesis Gene Cluster.</title>
        <authorList>
            <person name="Vinuesa P."/>
            <person name="Ochoa-Sanchez L.E."/>
        </authorList>
    </citation>
    <scope>NUCLEOTIDE SEQUENCE [LARGE SCALE GENOMIC DNA]</scope>
    <source>
        <strain evidence="17 18">ZAC14D2_NAIMI4_2</strain>
    </source>
</reference>
<organism evidence="17 18">
    <name type="scientific">Stenotrophomonas acidaminiphila</name>
    <dbReference type="NCBI Taxonomy" id="128780"/>
    <lineage>
        <taxon>Bacteria</taxon>
        <taxon>Pseudomonadati</taxon>
        <taxon>Pseudomonadota</taxon>
        <taxon>Gammaproteobacteria</taxon>
        <taxon>Lysobacterales</taxon>
        <taxon>Lysobacteraceae</taxon>
        <taxon>Stenotrophomonas</taxon>
    </lineage>
</organism>
<dbReference type="KEGG" id="sacz:AOT14_17220"/>
<evidence type="ECO:0000256" key="5">
    <source>
        <dbReference type="ARBA" id="ARBA00022670"/>
    </source>
</evidence>
<evidence type="ECO:0000256" key="12">
    <source>
        <dbReference type="ARBA" id="ARBA00066668"/>
    </source>
</evidence>
<comment type="function">
    <text evidence="11">Removes dipeptides from the C-termini of N-blocked tripeptides, tetrapeptides and larger peptides.</text>
</comment>
<evidence type="ECO:0000256" key="6">
    <source>
        <dbReference type="ARBA" id="ARBA00022723"/>
    </source>
</evidence>
<dbReference type="PATRIC" id="fig|128780.6.peg.1726"/>
<dbReference type="PANTHER" id="PTHR43660:SF1">
    <property type="entry name" value="DIPEPTIDYL CARBOXYPEPTIDASE"/>
    <property type="match status" value="1"/>
</dbReference>
<comment type="cofactor">
    <cofactor evidence="15">
        <name>Zn(2+)</name>
        <dbReference type="ChEBI" id="CHEBI:29105"/>
    </cofactor>
    <text evidence="15">Binds 1 zinc ion.</text>
</comment>
<dbReference type="CDD" id="cd06456">
    <property type="entry name" value="M3A_DCP"/>
    <property type="match status" value="1"/>
</dbReference>
<proteinExistence type="inferred from homology"/>
<gene>
    <name evidence="17" type="ORF">AOT14_17220</name>
</gene>
<dbReference type="GO" id="GO:0046872">
    <property type="term" value="F:metal ion binding"/>
    <property type="evidence" value="ECO:0007669"/>
    <property type="project" value="UniProtKB-UniRule"/>
</dbReference>
<keyword evidence="4" id="KW-0121">Carboxypeptidase</keyword>
<dbReference type="Proteomes" id="UP000061010">
    <property type="component" value="Chromosome"/>
</dbReference>
<protein>
    <recommendedName>
        <fullName evidence="13">Dipeptidyl carboxypeptidase</fullName>
        <ecNumber evidence="12">3.4.15.5</ecNumber>
    </recommendedName>
    <alternativeName>
        <fullName evidence="14">Peptidyl-dipeptidase Dcp</fullName>
    </alternativeName>
</protein>
<evidence type="ECO:0000256" key="9">
    <source>
        <dbReference type="ARBA" id="ARBA00023049"/>
    </source>
</evidence>
<dbReference type="GO" id="GO:0008241">
    <property type="term" value="F:peptidyl-dipeptidase activity"/>
    <property type="evidence" value="ECO:0007669"/>
    <property type="project" value="UniProtKB-EC"/>
</dbReference>
<evidence type="ECO:0000256" key="1">
    <source>
        <dbReference type="ARBA" id="ARBA00004496"/>
    </source>
</evidence>
<evidence type="ECO:0000256" key="8">
    <source>
        <dbReference type="ARBA" id="ARBA00022833"/>
    </source>
</evidence>
<accession>A0A0S1AZ97</accession>
<dbReference type="Gene3D" id="1.10.1370.40">
    <property type="match status" value="1"/>
</dbReference>
<evidence type="ECO:0000256" key="13">
    <source>
        <dbReference type="ARBA" id="ARBA00070755"/>
    </source>
</evidence>
<evidence type="ECO:0000313" key="17">
    <source>
        <dbReference type="EMBL" id="ALJ28109.1"/>
    </source>
</evidence>
<evidence type="ECO:0000259" key="16">
    <source>
        <dbReference type="Pfam" id="PF01432"/>
    </source>
</evidence>
<dbReference type="Gene3D" id="3.40.390.10">
    <property type="entry name" value="Collagenase (Catalytic Domain)"/>
    <property type="match status" value="1"/>
</dbReference>
<keyword evidence="5 15" id="KW-0645">Protease</keyword>
<dbReference type="InterPro" id="IPR024079">
    <property type="entry name" value="MetalloPept_cat_dom_sf"/>
</dbReference>
<dbReference type="GO" id="GO:0005829">
    <property type="term" value="C:cytosol"/>
    <property type="evidence" value="ECO:0007669"/>
    <property type="project" value="TreeGrafter"/>
</dbReference>
<dbReference type="Gene3D" id="1.10.1370.10">
    <property type="entry name" value="Neurolysin, domain 3"/>
    <property type="match status" value="1"/>
</dbReference>
<evidence type="ECO:0000256" key="11">
    <source>
        <dbReference type="ARBA" id="ARBA00054529"/>
    </source>
</evidence>
<comment type="similarity">
    <text evidence="2 15">Belongs to the peptidase M3 family.</text>
</comment>
<comment type="subcellular location">
    <subcellularLocation>
        <location evidence="1">Cytoplasm</location>
    </subcellularLocation>
</comment>
<dbReference type="GO" id="GO:0004180">
    <property type="term" value="F:carboxypeptidase activity"/>
    <property type="evidence" value="ECO:0007669"/>
    <property type="project" value="UniProtKB-KW"/>
</dbReference>
<evidence type="ECO:0000256" key="3">
    <source>
        <dbReference type="ARBA" id="ARBA00022490"/>
    </source>
</evidence>
<keyword evidence="9 15" id="KW-0482">Metalloprotease</keyword>
<sequence>MALQQQAFRRNPAIRHTRRPGRRVTLKVQYFPEFPTLNTRLALALAVSLGVALPAYSLTAIAATGQTAQQANPFFAESPLPLHYPQFDKIKDADFAPAFDAGMKQQLDEVEAIANNPAPPTFDNTLIALEKSGAILDRATTVFFSLIGADTNDARKQLQADYSARFAAHSDAINLNGKLFSRIETLYNNRAKLGLDAEGLRLVEKYHDNFVRAGAKLSDADKAKLKDMNAELARLGTKFSQNVLAEVNASYIVVDDAKQLDGLSAEQIAAAAEAAKARKLDGKYVIALLNTTGQPALTNLTNRDLRRRIYEASVSRGSKGGEYDNTALVSRIMTLRAQKAALMGFANYAAYGLGNQTAKTPEAVNAMLGQLAPAAVANAKREAADLQAMIDAEQKAAGKPGFELQPWDWAFYSEKVRQAKYNFDESQLKPYFELKNVLENGVFFAAGKEFGLSFKQRTDLPVYHDDVTVYDVFDADGSQLAIFIFDPYARESKRGGAWMNAYVSQSGLTGDKPVVANHLNIPKPPAGKPTLLTWDEVTTTFHEFGHALHGMFSNVKYPYFSGTAVPRDFVEFPSQVNEMWADEPTILANYAKHYQNGSAMPQALLDKVIAASKFNQGFATTEYLGAAMLDQSWHQIGVDQVPAAQDVVKFEHEALVKDGIYYAPVPPRYRTTYFSHIMGGYSAGYYAYIWSEVLDANTQKWFRDNGGLSRANGDHFRKTLLSRGGSIDAMELFRNFAGHEPQIGPLLEKRGLTGAESK</sequence>
<dbReference type="InterPro" id="IPR024077">
    <property type="entry name" value="Neurolysin/TOP_dom2"/>
</dbReference>
<keyword evidence="3" id="KW-0963">Cytoplasm</keyword>
<name>A0A0S1AZ97_9GAMM</name>
<dbReference type="InterPro" id="IPR045090">
    <property type="entry name" value="Pept_M3A_M3B"/>
</dbReference>
<evidence type="ECO:0000256" key="15">
    <source>
        <dbReference type="RuleBase" id="RU003435"/>
    </source>
</evidence>
<dbReference type="EC" id="3.4.15.5" evidence="12"/>
<evidence type="ECO:0000256" key="4">
    <source>
        <dbReference type="ARBA" id="ARBA00022645"/>
    </source>
</evidence>
<evidence type="ECO:0000313" key="18">
    <source>
        <dbReference type="Proteomes" id="UP000061010"/>
    </source>
</evidence>
<keyword evidence="8 15" id="KW-0862">Zinc</keyword>
<evidence type="ECO:0000256" key="7">
    <source>
        <dbReference type="ARBA" id="ARBA00022801"/>
    </source>
</evidence>
<evidence type="ECO:0000256" key="2">
    <source>
        <dbReference type="ARBA" id="ARBA00006040"/>
    </source>
</evidence>
<dbReference type="GO" id="GO:0004222">
    <property type="term" value="F:metalloendopeptidase activity"/>
    <property type="evidence" value="ECO:0007669"/>
    <property type="project" value="InterPro"/>
</dbReference>
<dbReference type="InterPro" id="IPR001567">
    <property type="entry name" value="Pept_M3A_M3B_dom"/>
</dbReference>
<evidence type="ECO:0000256" key="10">
    <source>
        <dbReference type="ARBA" id="ARBA00052506"/>
    </source>
</evidence>
<keyword evidence="6 15" id="KW-0479">Metal-binding</keyword>
<dbReference type="EMBL" id="CP012900">
    <property type="protein sequence ID" value="ALJ28109.1"/>
    <property type="molecule type" value="Genomic_DNA"/>
</dbReference>
<evidence type="ECO:0000256" key="14">
    <source>
        <dbReference type="ARBA" id="ARBA00075608"/>
    </source>
</evidence>
<comment type="catalytic activity">
    <reaction evidence="10">
        <text>Hydrolysis of unblocked, C-terminal dipeptides from oligopeptides, with broad specificity. Does not hydrolyze bonds in which P1' is Pro, or both P1 and P1' are Gly.</text>
        <dbReference type="EC" id="3.4.15.5"/>
    </reaction>
</comment>